<dbReference type="Proteomes" id="UP000008988">
    <property type="component" value="Unassembled WGS sequence"/>
</dbReference>
<feature type="compositionally biased region" description="Basic and acidic residues" evidence="1">
    <location>
        <begin position="1"/>
        <end position="18"/>
    </location>
</feature>
<sequence>MNVLEGEHEFTSKEEHSNSHLTSKSENALNQVGSEDLLGCHLEKQLEEDKNEPNGEADGEDDNNREKDCSSSSEVESQSKCRKESTAEPDSLSRDTRTTSSLKSSTSFPISFKGSIDLKSLNQPSSLLHIQVSPTKSSNLDAQVNTEQAYSQPFRY</sequence>
<name>B5VKC3_YEAS6</name>
<evidence type="ECO:0000313" key="2">
    <source>
        <dbReference type="EMBL" id="EDZ71621.1"/>
    </source>
</evidence>
<evidence type="ECO:0000313" key="3">
    <source>
        <dbReference type="Proteomes" id="UP000008988"/>
    </source>
</evidence>
<organism evidence="2 3">
    <name type="scientific">Saccharomyces cerevisiae (strain AWRI1631)</name>
    <name type="common">Baker's yeast</name>
    <dbReference type="NCBI Taxonomy" id="545124"/>
    <lineage>
        <taxon>Eukaryota</taxon>
        <taxon>Fungi</taxon>
        <taxon>Dikarya</taxon>
        <taxon>Ascomycota</taxon>
        <taxon>Saccharomycotina</taxon>
        <taxon>Saccharomycetes</taxon>
        <taxon>Saccharomycetales</taxon>
        <taxon>Saccharomycetaceae</taxon>
        <taxon>Saccharomyces</taxon>
    </lineage>
</organism>
<feature type="compositionally biased region" description="Low complexity" evidence="1">
    <location>
        <begin position="98"/>
        <end position="107"/>
    </location>
</feature>
<feature type="compositionally biased region" description="Basic and acidic residues" evidence="1">
    <location>
        <begin position="41"/>
        <end position="53"/>
    </location>
</feature>
<feature type="region of interest" description="Disordered" evidence="1">
    <location>
        <begin position="1"/>
        <end position="110"/>
    </location>
</feature>
<reference evidence="2 3" key="1">
    <citation type="journal article" date="2008" name="FEMS Yeast Res.">
        <title>Comparative genome analysis of a Saccharomyces cerevisiae wine strain.</title>
        <authorList>
            <person name="Borneman A.R."/>
            <person name="Forgan A.H."/>
            <person name="Pretorius I.S."/>
            <person name="Chambers P.J."/>
        </authorList>
    </citation>
    <scope>NUCLEOTIDE SEQUENCE [LARGE SCALE GENOMIC DNA]</scope>
    <source>
        <strain evidence="2 3">AWRI1631</strain>
    </source>
</reference>
<gene>
    <name evidence="2" type="ORF">AWRI1631_82470</name>
</gene>
<dbReference type="EMBL" id="ABSV01001153">
    <property type="protein sequence ID" value="EDZ71621.1"/>
    <property type="molecule type" value="Genomic_DNA"/>
</dbReference>
<comment type="caution">
    <text evidence="2">The sequence shown here is derived from an EMBL/GenBank/DDBJ whole genome shotgun (WGS) entry which is preliminary data.</text>
</comment>
<proteinExistence type="predicted"/>
<feature type="region of interest" description="Disordered" evidence="1">
    <location>
        <begin position="134"/>
        <end position="156"/>
    </location>
</feature>
<feature type="compositionally biased region" description="Basic and acidic residues" evidence="1">
    <location>
        <begin position="77"/>
        <end position="97"/>
    </location>
</feature>
<dbReference type="OrthoDB" id="4053752at2759"/>
<accession>B5VKC3</accession>
<evidence type="ECO:0000256" key="1">
    <source>
        <dbReference type="SAM" id="MobiDB-lite"/>
    </source>
</evidence>
<protein>
    <submittedName>
        <fullName evidence="2">YHR195Wp-like protein</fullName>
    </submittedName>
</protein>
<dbReference type="AlphaFoldDB" id="B5VKC3"/>
<feature type="compositionally biased region" description="Polar residues" evidence="1">
    <location>
        <begin position="19"/>
        <end position="33"/>
    </location>
</feature>